<dbReference type="InterPro" id="IPR013783">
    <property type="entry name" value="Ig-like_fold"/>
</dbReference>
<dbReference type="Gene3D" id="2.70.98.10">
    <property type="match status" value="1"/>
</dbReference>
<dbReference type="AlphaFoldDB" id="A0A395V8J2"/>
<dbReference type="InterPro" id="IPR004199">
    <property type="entry name" value="B-gal_small/dom_5"/>
</dbReference>
<dbReference type="EC" id="3.2.1.23" evidence="3 8"/>
<dbReference type="EMBL" id="QRVL01000002">
    <property type="protein sequence ID" value="RGS41588.1"/>
    <property type="molecule type" value="Genomic_DNA"/>
</dbReference>
<dbReference type="Gene3D" id="3.20.20.80">
    <property type="entry name" value="Glycosidases"/>
    <property type="match status" value="1"/>
</dbReference>
<dbReference type="SMART" id="SM01038">
    <property type="entry name" value="Bgal_small_N"/>
    <property type="match status" value="1"/>
</dbReference>
<gene>
    <name evidence="10" type="ORF">DWX93_05630</name>
</gene>
<evidence type="ECO:0000256" key="6">
    <source>
        <dbReference type="ARBA" id="ARBA00023295"/>
    </source>
</evidence>
<dbReference type="InterPro" id="IPR006101">
    <property type="entry name" value="Glyco_hydro_2"/>
</dbReference>
<dbReference type="InterPro" id="IPR050347">
    <property type="entry name" value="Bact_Beta-galactosidase"/>
</dbReference>
<name>A0A395V8J2_9FIRM</name>
<dbReference type="InterPro" id="IPR023230">
    <property type="entry name" value="Glyco_hydro_2_CS"/>
</dbReference>
<dbReference type="PANTHER" id="PTHR46323">
    <property type="entry name" value="BETA-GALACTOSIDASE"/>
    <property type="match status" value="1"/>
</dbReference>
<evidence type="ECO:0000256" key="8">
    <source>
        <dbReference type="RuleBase" id="RU361154"/>
    </source>
</evidence>
<dbReference type="SUPFAM" id="SSF51445">
    <property type="entry name" value="(Trans)glycosidases"/>
    <property type="match status" value="1"/>
</dbReference>
<dbReference type="Pfam" id="PF02929">
    <property type="entry name" value="Bgal_small_N"/>
    <property type="match status" value="1"/>
</dbReference>
<dbReference type="InterPro" id="IPR036156">
    <property type="entry name" value="Beta-gal/glucu_dom_sf"/>
</dbReference>
<dbReference type="SUPFAM" id="SSF74650">
    <property type="entry name" value="Galactose mutarotase-like"/>
    <property type="match status" value="1"/>
</dbReference>
<evidence type="ECO:0000256" key="2">
    <source>
        <dbReference type="ARBA" id="ARBA00007401"/>
    </source>
</evidence>
<dbReference type="InterPro" id="IPR023232">
    <property type="entry name" value="Glyco_hydro_2_AS"/>
</dbReference>
<evidence type="ECO:0000256" key="7">
    <source>
        <dbReference type="ARBA" id="ARBA00032230"/>
    </source>
</evidence>
<dbReference type="PRINTS" id="PR00132">
    <property type="entry name" value="GLHYDRLASE2"/>
</dbReference>
<dbReference type="Gene3D" id="2.60.120.260">
    <property type="entry name" value="Galactose-binding domain-like"/>
    <property type="match status" value="1"/>
</dbReference>
<dbReference type="InterPro" id="IPR032312">
    <property type="entry name" value="LacZ_4"/>
</dbReference>
<dbReference type="Proteomes" id="UP000266172">
    <property type="component" value="Unassembled WGS sequence"/>
</dbReference>
<evidence type="ECO:0000259" key="9">
    <source>
        <dbReference type="SMART" id="SM01038"/>
    </source>
</evidence>
<reference evidence="10 11" key="1">
    <citation type="submission" date="2018-08" db="EMBL/GenBank/DDBJ databases">
        <title>A genome reference for cultivated species of the human gut microbiota.</title>
        <authorList>
            <person name="Zou Y."/>
            <person name="Xue W."/>
            <person name="Luo G."/>
        </authorList>
    </citation>
    <scope>NUCLEOTIDE SEQUENCE [LARGE SCALE GENOMIC DNA]</scope>
    <source>
        <strain evidence="10 11">AF22-12AC</strain>
    </source>
</reference>
<dbReference type="SUPFAM" id="SSF49785">
    <property type="entry name" value="Galactose-binding domain-like"/>
    <property type="match status" value="1"/>
</dbReference>
<keyword evidence="5 8" id="KW-0378">Hydrolase</keyword>
<dbReference type="PANTHER" id="PTHR46323:SF2">
    <property type="entry name" value="BETA-GALACTOSIDASE"/>
    <property type="match status" value="1"/>
</dbReference>
<organism evidence="10 11">
    <name type="scientific">Roseburia hominis</name>
    <dbReference type="NCBI Taxonomy" id="301301"/>
    <lineage>
        <taxon>Bacteria</taxon>
        <taxon>Bacillati</taxon>
        <taxon>Bacillota</taxon>
        <taxon>Clostridia</taxon>
        <taxon>Lachnospirales</taxon>
        <taxon>Lachnospiraceae</taxon>
        <taxon>Roseburia</taxon>
    </lineage>
</organism>
<protein>
    <recommendedName>
        <fullName evidence="4 8">Beta-galactosidase</fullName>
        <ecNumber evidence="3 8">3.2.1.23</ecNumber>
    </recommendedName>
    <alternativeName>
        <fullName evidence="7 8">Lactase</fullName>
    </alternativeName>
</protein>
<dbReference type="InterPro" id="IPR014718">
    <property type="entry name" value="GH-type_carb-bd"/>
</dbReference>
<comment type="caution">
    <text evidence="10">The sequence shown here is derived from an EMBL/GenBank/DDBJ whole genome shotgun (WGS) entry which is preliminary data.</text>
</comment>
<evidence type="ECO:0000256" key="5">
    <source>
        <dbReference type="ARBA" id="ARBA00022801"/>
    </source>
</evidence>
<dbReference type="InterPro" id="IPR017853">
    <property type="entry name" value="GH"/>
</dbReference>
<dbReference type="SUPFAM" id="SSF49303">
    <property type="entry name" value="beta-Galactosidase/glucuronidase domain"/>
    <property type="match status" value="2"/>
</dbReference>
<dbReference type="PROSITE" id="PS00608">
    <property type="entry name" value="GLYCOSYL_HYDROL_F2_2"/>
    <property type="match status" value="1"/>
</dbReference>
<dbReference type="GO" id="GO:0005990">
    <property type="term" value="P:lactose catabolic process"/>
    <property type="evidence" value="ECO:0007669"/>
    <property type="project" value="TreeGrafter"/>
</dbReference>
<dbReference type="GO" id="GO:0004565">
    <property type="term" value="F:beta-galactosidase activity"/>
    <property type="evidence" value="ECO:0007669"/>
    <property type="project" value="UniProtKB-EC"/>
</dbReference>
<comment type="similarity">
    <text evidence="2 8">Belongs to the glycosyl hydrolase 2 family.</text>
</comment>
<dbReference type="GO" id="GO:0009341">
    <property type="term" value="C:beta-galactosidase complex"/>
    <property type="evidence" value="ECO:0007669"/>
    <property type="project" value="InterPro"/>
</dbReference>
<comment type="catalytic activity">
    <reaction evidence="1 8">
        <text>Hydrolysis of terminal non-reducing beta-D-galactose residues in beta-D-galactosides.</text>
        <dbReference type="EC" id="3.2.1.23"/>
    </reaction>
</comment>
<evidence type="ECO:0000256" key="1">
    <source>
        <dbReference type="ARBA" id="ARBA00001412"/>
    </source>
</evidence>
<feature type="domain" description="Beta galactosidase small chain/" evidence="9">
    <location>
        <begin position="780"/>
        <end position="1057"/>
    </location>
</feature>
<dbReference type="GO" id="GO:0030246">
    <property type="term" value="F:carbohydrate binding"/>
    <property type="evidence" value="ECO:0007669"/>
    <property type="project" value="InterPro"/>
</dbReference>
<dbReference type="RefSeq" id="WP_118096932.1">
    <property type="nucleotide sequence ID" value="NZ_QRVL01000002.1"/>
</dbReference>
<evidence type="ECO:0000313" key="11">
    <source>
        <dbReference type="Proteomes" id="UP000266172"/>
    </source>
</evidence>
<evidence type="ECO:0000256" key="3">
    <source>
        <dbReference type="ARBA" id="ARBA00012756"/>
    </source>
</evidence>
<sequence length="1059" mass="120853">MGEFLFERLSDPEYYEENRVAAHSDHVAYRNWNEADVWLDPLGRKSSFRLFLDGSWKFHYARNYEQTIHGFEKPEYDCRGWDDIRVPAHIQMEGYDSPQYANTQYPWDGREDVWTDEMPTKFNPVASYVKYFTLPESFLGERVFISFQGAESGMALWLNGAYVGYSEDSFTPSEFELTPYLKEGENKLAVQVFKWTIGSWCEDQDFFRFSGIFRSVYLYMIPKTHLCDIKIRPQVAENLSCGTLELDLCSCGSGSVRMRLVERGRLDLAESRYETPEGTEVFALEEKIDGVLHVSREVADVKLWSAEKPYLYELRMEVYDAAGTLQEVVASKIGFRRFEMKDGLMLLNGKRIVFKGVNRHEFSSLTGRVVSMEETLTDVVTMKQNNINSIRTCHYPDNVGLYELCDIYGLYMIAENNMESHGSWDAAAMRKIADPQTIVPGDNPKWEARMLDRVNSCYQRDKNHPAVLIWSCGNESYGGSVIYQMSEKFRELDPDRLVHYEGVYNDRRYNGSSDMESQMYPPVERIVKNLAEQKEKPFICCEYTHAMGNSCGAMHKYTDLTDTEPRYQGGFIWDYIDQSITKKDRYGKEFQAYGGDFLERPTDYNFSGNGICYAKGRAESPKMQEVKFNYQNISVSFTEDGFTVKNKNLFTDTAEYDCILLLEKNGVVAGRRKIALSVAPLLEKTFVLAELEGCMAFADELEHAGKEAGAEYALTVSFVLREELLWAKPGHEIAFGQKIFAAKSPANGGTIGDAAAEYEGKCVTNRKAGLQIIRGKWNLGVKGENFDVLFSYNSCGLVSYRYMGKELIEKIPMPNFWRAPIDNDCGSRMQGRMAQWKIASMYAGMSSKGMFDYEEPVVREEKDSVSITYTYLLPTTPQAKCRVTYTVTPDAYVQTELTYDPVEELGDMPEFGMLFKLNADYDRLEWYGLGPQETYADRRCGAKLGVYKNRVADNMAQYLVPQECGNKVGVRYAKVTDARGRGMLFTGDELSFSALPYTPHELENAMHAYELPEVHYTVVRVALAQMGVGGDDSWGAPVHPEYHIDVTKPLTLRFGFRGI</sequence>
<keyword evidence="6 8" id="KW-0326">Glycosidase</keyword>
<dbReference type="InterPro" id="IPR006102">
    <property type="entry name" value="Ig-like_GH2"/>
</dbReference>
<dbReference type="InterPro" id="IPR006104">
    <property type="entry name" value="Glyco_hydro_2_N"/>
</dbReference>
<dbReference type="InterPro" id="IPR008979">
    <property type="entry name" value="Galactose-bd-like_sf"/>
</dbReference>
<proteinExistence type="inferred from homology"/>
<dbReference type="Pfam" id="PF16353">
    <property type="entry name" value="LacZ_4"/>
    <property type="match status" value="1"/>
</dbReference>
<dbReference type="PROSITE" id="PS00719">
    <property type="entry name" value="GLYCOSYL_HYDROL_F2_1"/>
    <property type="match status" value="1"/>
</dbReference>
<accession>A0A395V8J2</accession>
<dbReference type="Pfam" id="PF02836">
    <property type="entry name" value="Glyco_hydro_2_C"/>
    <property type="match status" value="1"/>
</dbReference>
<evidence type="ECO:0000313" key="10">
    <source>
        <dbReference type="EMBL" id="RGS41588.1"/>
    </source>
</evidence>
<dbReference type="Pfam" id="PF00703">
    <property type="entry name" value="Glyco_hydro_2"/>
    <property type="match status" value="1"/>
</dbReference>
<dbReference type="Gene3D" id="2.60.40.10">
    <property type="entry name" value="Immunoglobulins"/>
    <property type="match status" value="2"/>
</dbReference>
<dbReference type="InterPro" id="IPR011013">
    <property type="entry name" value="Gal_mutarotase_sf_dom"/>
</dbReference>
<dbReference type="InterPro" id="IPR006103">
    <property type="entry name" value="Glyco_hydro_2_cat"/>
</dbReference>
<dbReference type="Pfam" id="PF02837">
    <property type="entry name" value="Glyco_hydro_2_N"/>
    <property type="match status" value="1"/>
</dbReference>
<evidence type="ECO:0000256" key="4">
    <source>
        <dbReference type="ARBA" id="ARBA00013303"/>
    </source>
</evidence>